<comment type="caution">
    <text evidence="2">The sequence shown here is derived from an EMBL/GenBank/DDBJ whole genome shotgun (WGS) entry which is preliminary data.</text>
</comment>
<feature type="region of interest" description="Disordered" evidence="1">
    <location>
        <begin position="104"/>
        <end position="124"/>
    </location>
</feature>
<dbReference type="RefSeq" id="WP_367724142.1">
    <property type="nucleotide sequence ID" value="NZ_JBFOCH010000003.1"/>
</dbReference>
<protein>
    <submittedName>
        <fullName evidence="2">Uncharacterized protein</fullName>
    </submittedName>
</protein>
<dbReference type="EMBL" id="JBFOCI010000003">
    <property type="protein sequence ID" value="MEW9807021.1"/>
    <property type="molecule type" value="Genomic_DNA"/>
</dbReference>
<name>A0ABV3R123_9HYPH</name>
<reference evidence="2 3" key="1">
    <citation type="submission" date="2024-06" db="EMBL/GenBank/DDBJ databases">
        <authorList>
            <person name="Tuo L."/>
        </authorList>
    </citation>
    <scope>NUCLEOTIDE SEQUENCE [LARGE SCALE GENOMIC DNA]</scope>
    <source>
        <strain evidence="2 3">ZMM04-5</strain>
    </source>
</reference>
<dbReference type="Proteomes" id="UP001556196">
    <property type="component" value="Unassembled WGS sequence"/>
</dbReference>
<evidence type="ECO:0000256" key="1">
    <source>
        <dbReference type="SAM" id="MobiDB-lite"/>
    </source>
</evidence>
<gene>
    <name evidence="2" type="ORF">ABUE31_13600</name>
</gene>
<organism evidence="2 3">
    <name type="scientific">Mesorhizobium marinum</name>
    <dbReference type="NCBI Taxonomy" id="3228790"/>
    <lineage>
        <taxon>Bacteria</taxon>
        <taxon>Pseudomonadati</taxon>
        <taxon>Pseudomonadota</taxon>
        <taxon>Alphaproteobacteria</taxon>
        <taxon>Hyphomicrobiales</taxon>
        <taxon>Phyllobacteriaceae</taxon>
        <taxon>Mesorhizobium</taxon>
    </lineage>
</organism>
<evidence type="ECO:0000313" key="2">
    <source>
        <dbReference type="EMBL" id="MEW9807021.1"/>
    </source>
</evidence>
<proteinExistence type="predicted"/>
<evidence type="ECO:0000313" key="3">
    <source>
        <dbReference type="Proteomes" id="UP001556196"/>
    </source>
</evidence>
<feature type="region of interest" description="Disordered" evidence="1">
    <location>
        <begin position="160"/>
        <end position="200"/>
    </location>
</feature>
<accession>A0ABV3R123</accession>
<keyword evidence="3" id="KW-1185">Reference proteome</keyword>
<sequence>MSKLNLRKELDAFKKQYGDVPASQEMASVILWQVNADGRLTRVSEASEIPGLDIVAIPAGKFLREDFSNFQQLPEVERIRSYSHLPDLPPRMPAVPPLVDVPENPLPAPTPIGEPVEPSASPDPLRPRGTIEIDEEAVLVSIAEHRAKRETATEIVHRIHNERMATSKARQQGKPKVKEQPAPQELTHLVAMAPQWRPHS</sequence>